<dbReference type="SUPFAM" id="SSF48452">
    <property type="entry name" value="TPR-like"/>
    <property type="match status" value="2"/>
</dbReference>
<dbReference type="InterPro" id="IPR016032">
    <property type="entry name" value="Sig_transdc_resp-reg_C-effctor"/>
</dbReference>
<proteinExistence type="predicted"/>
<dbReference type="GO" id="GO:0003677">
    <property type="term" value="F:DNA binding"/>
    <property type="evidence" value="ECO:0007669"/>
    <property type="project" value="UniProtKB-UniRule"/>
</dbReference>
<evidence type="ECO:0000259" key="4">
    <source>
        <dbReference type="PROSITE" id="PS51755"/>
    </source>
</evidence>
<name>A0A841HKC8_9GAMM</name>
<dbReference type="CDD" id="cd00383">
    <property type="entry name" value="trans_reg_C"/>
    <property type="match status" value="1"/>
</dbReference>
<evidence type="ECO:0000256" key="1">
    <source>
        <dbReference type="ARBA" id="ARBA00023125"/>
    </source>
</evidence>
<dbReference type="Proteomes" id="UP000588068">
    <property type="component" value="Unassembled WGS sequence"/>
</dbReference>
<evidence type="ECO:0000256" key="2">
    <source>
        <dbReference type="PROSITE-ProRule" id="PRU01091"/>
    </source>
</evidence>
<feature type="domain" description="OmpR/PhoB-type" evidence="4">
    <location>
        <begin position="3"/>
        <end position="102"/>
    </location>
</feature>
<dbReference type="SUPFAM" id="SSF46894">
    <property type="entry name" value="C-terminal effector domain of the bipartite response regulators"/>
    <property type="match status" value="1"/>
</dbReference>
<dbReference type="PROSITE" id="PS51755">
    <property type="entry name" value="OMPR_PHOB"/>
    <property type="match status" value="1"/>
</dbReference>
<keyword evidence="3" id="KW-0812">Transmembrane</keyword>
<evidence type="ECO:0000313" key="5">
    <source>
        <dbReference type="EMBL" id="MBB6093661.1"/>
    </source>
</evidence>
<dbReference type="InterPro" id="IPR001867">
    <property type="entry name" value="OmpR/PhoB-type_DNA-bd"/>
</dbReference>
<keyword evidence="6" id="KW-1185">Reference proteome</keyword>
<dbReference type="AlphaFoldDB" id="A0A841HKC8"/>
<dbReference type="SMART" id="SM00862">
    <property type="entry name" value="Trans_reg_C"/>
    <property type="match status" value="1"/>
</dbReference>
<dbReference type="GO" id="GO:0000160">
    <property type="term" value="P:phosphorelay signal transduction system"/>
    <property type="evidence" value="ECO:0007669"/>
    <property type="project" value="InterPro"/>
</dbReference>
<dbReference type="GO" id="GO:0006355">
    <property type="term" value="P:regulation of DNA-templated transcription"/>
    <property type="evidence" value="ECO:0007669"/>
    <property type="project" value="InterPro"/>
</dbReference>
<dbReference type="Pfam" id="PF00486">
    <property type="entry name" value="Trans_reg_C"/>
    <property type="match status" value="1"/>
</dbReference>
<evidence type="ECO:0000313" key="6">
    <source>
        <dbReference type="Proteomes" id="UP000588068"/>
    </source>
</evidence>
<dbReference type="InterPro" id="IPR011990">
    <property type="entry name" value="TPR-like_helical_dom_sf"/>
</dbReference>
<sequence>MERGALQFDGWTVDRVSGEISRDGHMNRLPQQPLRVLIELTDRAGEVVTREQLVKALWPNGVVDFDNGLNVAVRKLRVALGDVGEESRYVETLPRVGYRFIGKLGAAAPPVAIESTQARSGRRMWILAAFALVALTACFLWFFWRSSDGARHVPSARAEELYVEGMHQRSRRDVDATALALAKLEEAIKEDPEYAEAWAGYSRTLSGAVVRQLMTPMEGLPKARAAAERALTLDPEVADAHVTLLHIHMDFDKDFAAATKDLEQARQLGLSTASLWHYSAMWHAQQGRVEEGLADMRRARGMEPMTLLLSSNYALILFNARRYDEVIALLAPIIEANPGFDTGRSVLARAFTATGRFDEALAQLQARKDIGAWQGDLGVLYAKTGRREDALREIARLETLQSRGFGESYELATIWATLGELDSGCESLARALTDGSFLVNWMRLDPRMDPLRGRKCFTDVEKKLYE</sequence>
<accession>A0A841HKC8</accession>
<evidence type="ECO:0000256" key="3">
    <source>
        <dbReference type="SAM" id="Phobius"/>
    </source>
</evidence>
<protein>
    <submittedName>
        <fullName evidence="5">DNA-binding winged helix-turn-helix (WHTH) protein/tetratricopeptide (TPR) repeat protein</fullName>
    </submittedName>
</protein>
<feature type="transmembrane region" description="Helical" evidence="3">
    <location>
        <begin position="124"/>
        <end position="144"/>
    </location>
</feature>
<keyword evidence="3" id="KW-0472">Membrane</keyword>
<keyword evidence="3" id="KW-1133">Transmembrane helix</keyword>
<dbReference type="EMBL" id="JACHHZ010000003">
    <property type="protein sequence ID" value="MBB6093661.1"/>
    <property type="molecule type" value="Genomic_DNA"/>
</dbReference>
<keyword evidence="1 2" id="KW-0238">DNA-binding</keyword>
<gene>
    <name evidence="5" type="ORF">HNQ60_002542</name>
</gene>
<feature type="DNA-binding region" description="OmpR/PhoB-type" evidence="2">
    <location>
        <begin position="3"/>
        <end position="102"/>
    </location>
</feature>
<dbReference type="InterPro" id="IPR036388">
    <property type="entry name" value="WH-like_DNA-bd_sf"/>
</dbReference>
<dbReference type="Pfam" id="PF14559">
    <property type="entry name" value="TPR_19"/>
    <property type="match status" value="1"/>
</dbReference>
<dbReference type="RefSeq" id="WP_184332274.1">
    <property type="nucleotide sequence ID" value="NZ_JACHHZ010000003.1"/>
</dbReference>
<dbReference type="Gene3D" id="1.25.40.10">
    <property type="entry name" value="Tetratricopeptide repeat domain"/>
    <property type="match status" value="1"/>
</dbReference>
<organism evidence="5 6">
    <name type="scientific">Povalibacter uvarum</name>
    <dbReference type="NCBI Taxonomy" id="732238"/>
    <lineage>
        <taxon>Bacteria</taxon>
        <taxon>Pseudomonadati</taxon>
        <taxon>Pseudomonadota</taxon>
        <taxon>Gammaproteobacteria</taxon>
        <taxon>Steroidobacterales</taxon>
        <taxon>Steroidobacteraceae</taxon>
        <taxon>Povalibacter</taxon>
    </lineage>
</organism>
<reference evidence="5 6" key="1">
    <citation type="submission" date="2020-08" db="EMBL/GenBank/DDBJ databases">
        <title>Genomic Encyclopedia of Type Strains, Phase IV (KMG-IV): sequencing the most valuable type-strain genomes for metagenomic binning, comparative biology and taxonomic classification.</title>
        <authorList>
            <person name="Goeker M."/>
        </authorList>
    </citation>
    <scope>NUCLEOTIDE SEQUENCE [LARGE SCALE GENOMIC DNA]</scope>
    <source>
        <strain evidence="5 6">DSM 26723</strain>
    </source>
</reference>
<comment type="caution">
    <text evidence="5">The sequence shown here is derived from an EMBL/GenBank/DDBJ whole genome shotgun (WGS) entry which is preliminary data.</text>
</comment>
<dbReference type="Gene3D" id="1.10.10.10">
    <property type="entry name" value="Winged helix-like DNA-binding domain superfamily/Winged helix DNA-binding domain"/>
    <property type="match status" value="1"/>
</dbReference>